<dbReference type="PROSITE" id="PS50157">
    <property type="entry name" value="ZINC_FINGER_C2H2_2"/>
    <property type="match status" value="1"/>
</dbReference>
<evidence type="ECO:0000259" key="12">
    <source>
        <dbReference type="PROSITE" id="PS50157"/>
    </source>
</evidence>
<dbReference type="GO" id="GO:0000977">
    <property type="term" value="F:RNA polymerase II transcription regulatory region sequence-specific DNA binding"/>
    <property type="evidence" value="ECO:0007669"/>
    <property type="project" value="TreeGrafter"/>
</dbReference>
<keyword evidence="4 10" id="KW-0863">Zinc-finger</keyword>
<evidence type="ECO:0000256" key="5">
    <source>
        <dbReference type="ARBA" id="ARBA00022833"/>
    </source>
</evidence>
<dbReference type="OrthoDB" id="654211at2759"/>
<dbReference type="SMART" id="SM00355">
    <property type="entry name" value="ZnF_C2H2"/>
    <property type="match status" value="2"/>
</dbReference>
<keyword evidence="2" id="KW-0479">Metal-binding</keyword>
<dbReference type="AlphaFoldDB" id="A0A5C3LWF6"/>
<evidence type="ECO:0000256" key="7">
    <source>
        <dbReference type="ARBA" id="ARBA00023125"/>
    </source>
</evidence>
<dbReference type="InterPro" id="IPR013087">
    <property type="entry name" value="Znf_C2H2_type"/>
</dbReference>
<evidence type="ECO:0000256" key="8">
    <source>
        <dbReference type="ARBA" id="ARBA00023163"/>
    </source>
</evidence>
<dbReference type="InterPro" id="IPR050717">
    <property type="entry name" value="C2H2-ZF_Transcription_Reg"/>
</dbReference>
<reference evidence="13 14" key="1">
    <citation type="journal article" date="2019" name="Nat. Ecol. Evol.">
        <title>Megaphylogeny resolves global patterns of mushroom evolution.</title>
        <authorList>
            <person name="Varga T."/>
            <person name="Krizsan K."/>
            <person name="Foldi C."/>
            <person name="Dima B."/>
            <person name="Sanchez-Garcia M."/>
            <person name="Sanchez-Ramirez S."/>
            <person name="Szollosi G.J."/>
            <person name="Szarkandi J.G."/>
            <person name="Papp V."/>
            <person name="Albert L."/>
            <person name="Andreopoulos W."/>
            <person name="Angelini C."/>
            <person name="Antonin V."/>
            <person name="Barry K.W."/>
            <person name="Bougher N.L."/>
            <person name="Buchanan P."/>
            <person name="Buyck B."/>
            <person name="Bense V."/>
            <person name="Catcheside P."/>
            <person name="Chovatia M."/>
            <person name="Cooper J."/>
            <person name="Damon W."/>
            <person name="Desjardin D."/>
            <person name="Finy P."/>
            <person name="Geml J."/>
            <person name="Haridas S."/>
            <person name="Hughes K."/>
            <person name="Justo A."/>
            <person name="Karasinski D."/>
            <person name="Kautmanova I."/>
            <person name="Kiss B."/>
            <person name="Kocsube S."/>
            <person name="Kotiranta H."/>
            <person name="LaButti K.M."/>
            <person name="Lechner B.E."/>
            <person name="Liimatainen K."/>
            <person name="Lipzen A."/>
            <person name="Lukacs Z."/>
            <person name="Mihaltcheva S."/>
            <person name="Morgado L.N."/>
            <person name="Niskanen T."/>
            <person name="Noordeloos M.E."/>
            <person name="Ohm R.A."/>
            <person name="Ortiz-Santana B."/>
            <person name="Ovrebo C."/>
            <person name="Racz N."/>
            <person name="Riley R."/>
            <person name="Savchenko A."/>
            <person name="Shiryaev A."/>
            <person name="Soop K."/>
            <person name="Spirin V."/>
            <person name="Szebenyi C."/>
            <person name="Tomsovsky M."/>
            <person name="Tulloss R.E."/>
            <person name="Uehling J."/>
            <person name="Grigoriev I.V."/>
            <person name="Vagvolgyi C."/>
            <person name="Papp T."/>
            <person name="Martin F.M."/>
            <person name="Miettinen O."/>
            <person name="Hibbett D.S."/>
            <person name="Nagy L.G."/>
        </authorList>
    </citation>
    <scope>NUCLEOTIDE SEQUENCE [LARGE SCALE GENOMIC DNA]</scope>
    <source>
        <strain evidence="13 14">CBS 166.37</strain>
    </source>
</reference>
<keyword evidence="8" id="KW-0804">Transcription</keyword>
<gene>
    <name evidence="13" type="ORF">BDQ12DRAFT_609191</name>
</gene>
<name>A0A5C3LWF6_9AGAR</name>
<dbReference type="SUPFAM" id="SSF57667">
    <property type="entry name" value="beta-beta-alpha zinc fingers"/>
    <property type="match status" value="1"/>
</dbReference>
<evidence type="ECO:0000256" key="4">
    <source>
        <dbReference type="ARBA" id="ARBA00022771"/>
    </source>
</evidence>
<dbReference type="InterPro" id="IPR036236">
    <property type="entry name" value="Znf_C2H2_sf"/>
</dbReference>
<evidence type="ECO:0000313" key="13">
    <source>
        <dbReference type="EMBL" id="TFK36713.1"/>
    </source>
</evidence>
<keyword evidence="9" id="KW-0539">Nucleus</keyword>
<accession>A0A5C3LWF6</accession>
<dbReference type="Gene3D" id="3.30.160.60">
    <property type="entry name" value="Classic Zinc Finger"/>
    <property type="match status" value="2"/>
</dbReference>
<evidence type="ECO:0000256" key="3">
    <source>
        <dbReference type="ARBA" id="ARBA00022737"/>
    </source>
</evidence>
<evidence type="ECO:0000256" key="2">
    <source>
        <dbReference type="ARBA" id="ARBA00022723"/>
    </source>
</evidence>
<keyword evidence="7" id="KW-0238">DNA-binding</keyword>
<evidence type="ECO:0000256" key="1">
    <source>
        <dbReference type="ARBA" id="ARBA00004123"/>
    </source>
</evidence>
<dbReference type="GO" id="GO:0008270">
    <property type="term" value="F:zinc ion binding"/>
    <property type="evidence" value="ECO:0007669"/>
    <property type="project" value="UniProtKB-KW"/>
</dbReference>
<keyword evidence="14" id="KW-1185">Reference proteome</keyword>
<evidence type="ECO:0000256" key="9">
    <source>
        <dbReference type="ARBA" id="ARBA00023242"/>
    </source>
</evidence>
<evidence type="ECO:0000313" key="14">
    <source>
        <dbReference type="Proteomes" id="UP000308652"/>
    </source>
</evidence>
<organism evidence="13 14">
    <name type="scientific">Crucibulum laeve</name>
    <dbReference type="NCBI Taxonomy" id="68775"/>
    <lineage>
        <taxon>Eukaryota</taxon>
        <taxon>Fungi</taxon>
        <taxon>Dikarya</taxon>
        <taxon>Basidiomycota</taxon>
        <taxon>Agaricomycotina</taxon>
        <taxon>Agaricomycetes</taxon>
        <taxon>Agaricomycetidae</taxon>
        <taxon>Agaricales</taxon>
        <taxon>Agaricineae</taxon>
        <taxon>Nidulariaceae</taxon>
        <taxon>Crucibulum</taxon>
    </lineage>
</organism>
<proteinExistence type="predicted"/>
<comment type="subcellular location">
    <subcellularLocation>
        <location evidence="1">Nucleus</location>
    </subcellularLocation>
</comment>
<dbReference type="FunFam" id="3.30.160.60:FF:000646">
    <property type="entry name" value="Myeloid zinc finger 1"/>
    <property type="match status" value="1"/>
</dbReference>
<evidence type="ECO:0000256" key="11">
    <source>
        <dbReference type="SAM" id="MobiDB-lite"/>
    </source>
</evidence>
<dbReference type="Pfam" id="PF00096">
    <property type="entry name" value="zf-C2H2"/>
    <property type="match status" value="1"/>
</dbReference>
<dbReference type="GO" id="GO:0005634">
    <property type="term" value="C:nucleus"/>
    <property type="evidence" value="ECO:0007669"/>
    <property type="project" value="UniProtKB-SubCell"/>
</dbReference>
<sequence length="95" mass="10925">MHVPPIASSSRYRKQVGTAKTTEASKKRRKNGEQGEFVCVDCGRDFTTKFNLEYHMRSHTDDRPFKCPEPGCQSCFRSKSDCSRHYAKVHNKKAL</sequence>
<evidence type="ECO:0000256" key="10">
    <source>
        <dbReference type="PROSITE-ProRule" id="PRU00042"/>
    </source>
</evidence>
<dbReference type="Proteomes" id="UP000308652">
    <property type="component" value="Unassembled WGS sequence"/>
</dbReference>
<feature type="region of interest" description="Disordered" evidence="11">
    <location>
        <begin position="1"/>
        <end position="33"/>
    </location>
</feature>
<keyword evidence="6" id="KW-0805">Transcription regulation</keyword>
<dbReference type="PANTHER" id="PTHR14196:SF12">
    <property type="entry name" value="ZINC FINGER PROTEIN 208-LIKE"/>
    <property type="match status" value="1"/>
</dbReference>
<dbReference type="EMBL" id="ML213612">
    <property type="protein sequence ID" value="TFK36713.1"/>
    <property type="molecule type" value="Genomic_DNA"/>
</dbReference>
<keyword evidence="3" id="KW-0677">Repeat</keyword>
<dbReference type="GO" id="GO:0000981">
    <property type="term" value="F:DNA-binding transcription factor activity, RNA polymerase II-specific"/>
    <property type="evidence" value="ECO:0007669"/>
    <property type="project" value="TreeGrafter"/>
</dbReference>
<keyword evidence="5" id="KW-0862">Zinc</keyword>
<dbReference type="PANTHER" id="PTHR14196">
    <property type="entry name" value="ODD-SKIPPED - RELATED"/>
    <property type="match status" value="1"/>
</dbReference>
<dbReference type="PROSITE" id="PS00028">
    <property type="entry name" value="ZINC_FINGER_C2H2_1"/>
    <property type="match status" value="2"/>
</dbReference>
<protein>
    <recommendedName>
        <fullName evidence="12">C2H2-type domain-containing protein</fullName>
    </recommendedName>
</protein>
<feature type="domain" description="C2H2-type" evidence="12">
    <location>
        <begin position="37"/>
        <end position="64"/>
    </location>
</feature>
<evidence type="ECO:0000256" key="6">
    <source>
        <dbReference type="ARBA" id="ARBA00023015"/>
    </source>
</evidence>